<organism evidence="8 9">
    <name type="scientific">Desulforhopalus singaporensis</name>
    <dbReference type="NCBI Taxonomy" id="91360"/>
    <lineage>
        <taxon>Bacteria</taxon>
        <taxon>Pseudomonadati</taxon>
        <taxon>Thermodesulfobacteriota</taxon>
        <taxon>Desulfobulbia</taxon>
        <taxon>Desulfobulbales</taxon>
        <taxon>Desulfocapsaceae</taxon>
        <taxon>Desulforhopalus</taxon>
    </lineage>
</organism>
<dbReference type="Pfam" id="PF00535">
    <property type="entry name" value="Glycos_transf_2"/>
    <property type="match status" value="1"/>
</dbReference>
<dbReference type="InterPro" id="IPR001173">
    <property type="entry name" value="Glyco_trans_2-like"/>
</dbReference>
<feature type="transmembrane region" description="Helical" evidence="6">
    <location>
        <begin position="172"/>
        <end position="189"/>
    </location>
</feature>
<dbReference type="AlphaFoldDB" id="A0A1H0TM31"/>
<accession>A0A1H0TM31</accession>
<keyword evidence="5 6" id="KW-0472">Membrane</keyword>
<dbReference type="GO" id="GO:0016757">
    <property type="term" value="F:glycosyltransferase activity"/>
    <property type="evidence" value="ECO:0007669"/>
    <property type="project" value="UniProtKB-KW"/>
</dbReference>
<dbReference type="Proteomes" id="UP000199073">
    <property type="component" value="Unassembled WGS sequence"/>
</dbReference>
<dbReference type="PANTHER" id="PTHR43646:SF2">
    <property type="entry name" value="GLYCOSYLTRANSFERASE 2-LIKE DOMAIN-CONTAINING PROTEIN"/>
    <property type="match status" value="1"/>
</dbReference>
<gene>
    <name evidence="8" type="ORF">SAMN05660330_03152</name>
</gene>
<keyword evidence="2" id="KW-1003">Cell membrane</keyword>
<name>A0A1H0TM31_9BACT</name>
<dbReference type="STRING" id="91360.SAMN05660330_03152"/>
<evidence type="ECO:0000313" key="9">
    <source>
        <dbReference type="Proteomes" id="UP000199073"/>
    </source>
</evidence>
<keyword evidence="6" id="KW-0812">Transmembrane</keyword>
<dbReference type="Gene3D" id="3.90.550.10">
    <property type="entry name" value="Spore Coat Polysaccharide Biosynthesis Protein SpsA, Chain A"/>
    <property type="match status" value="1"/>
</dbReference>
<dbReference type="PANTHER" id="PTHR43646">
    <property type="entry name" value="GLYCOSYLTRANSFERASE"/>
    <property type="match status" value="1"/>
</dbReference>
<dbReference type="RefSeq" id="WP_092224532.1">
    <property type="nucleotide sequence ID" value="NZ_FNJI01000025.1"/>
</dbReference>
<evidence type="ECO:0000313" key="8">
    <source>
        <dbReference type="EMBL" id="SDP55033.1"/>
    </source>
</evidence>
<dbReference type="CDD" id="cd06423">
    <property type="entry name" value="CESA_like"/>
    <property type="match status" value="1"/>
</dbReference>
<evidence type="ECO:0000256" key="6">
    <source>
        <dbReference type="SAM" id="Phobius"/>
    </source>
</evidence>
<reference evidence="8 9" key="1">
    <citation type="submission" date="2016-10" db="EMBL/GenBank/DDBJ databases">
        <authorList>
            <person name="de Groot N.N."/>
        </authorList>
    </citation>
    <scope>NUCLEOTIDE SEQUENCE [LARGE SCALE GENOMIC DNA]</scope>
    <source>
        <strain evidence="8 9">DSM 12130</strain>
    </source>
</reference>
<comment type="subcellular location">
    <subcellularLocation>
        <location evidence="1">Cell membrane</location>
    </subcellularLocation>
</comment>
<feature type="transmembrane region" description="Helical" evidence="6">
    <location>
        <begin position="6"/>
        <end position="23"/>
    </location>
</feature>
<evidence type="ECO:0000256" key="5">
    <source>
        <dbReference type="ARBA" id="ARBA00023136"/>
    </source>
</evidence>
<evidence type="ECO:0000256" key="3">
    <source>
        <dbReference type="ARBA" id="ARBA00022676"/>
    </source>
</evidence>
<sequence>MNGSELSLFSVALAAFSCGLFLWSGSTNMRRLGDHGCRDSASGPKVSVVVPVCNEEENVEQGLRSLLDQDYENLEIIVVNDRSEDRTAEILARMQATRPGFSTVTIHDLPDKWIGKSHALWTGAKRASGTVLLFTDGDVQLEPTAVTRAVSYMEKKKLDHLCLTFKNISKGWLLNSMIVEMTIGLFLLFRPWSVSRRDSSAFMGVGAFNMIRGCVYREIGGHKRIRMHPIDDVMLGKIVKRAGYRQDCLIGDHFVLVPWYRSVREMCRGLEKNVFALAHYRVWLTALVLMLIGCIALVPVLLVTAENSELLFVCSIITGTRLVIFYKALRMQLLPRWYLAGALVTPFISFYIVAGSMIVTLRAKGIVWRTRHYPLHLLKESEPLLF</sequence>
<dbReference type="SUPFAM" id="SSF53448">
    <property type="entry name" value="Nucleotide-diphospho-sugar transferases"/>
    <property type="match status" value="1"/>
</dbReference>
<dbReference type="GO" id="GO:0005886">
    <property type="term" value="C:plasma membrane"/>
    <property type="evidence" value="ECO:0007669"/>
    <property type="project" value="UniProtKB-SubCell"/>
</dbReference>
<dbReference type="OrthoDB" id="276604at2"/>
<evidence type="ECO:0000259" key="7">
    <source>
        <dbReference type="Pfam" id="PF00535"/>
    </source>
</evidence>
<evidence type="ECO:0000256" key="1">
    <source>
        <dbReference type="ARBA" id="ARBA00004236"/>
    </source>
</evidence>
<protein>
    <submittedName>
        <fullName evidence="8">Glycosyltransferase, catalytic subunit of cellulose synthase and poly-beta-1,6-N-acetylglucosamine synthase</fullName>
    </submittedName>
</protein>
<evidence type="ECO:0000256" key="4">
    <source>
        <dbReference type="ARBA" id="ARBA00022679"/>
    </source>
</evidence>
<proteinExistence type="predicted"/>
<evidence type="ECO:0000256" key="2">
    <source>
        <dbReference type="ARBA" id="ARBA00022475"/>
    </source>
</evidence>
<feature type="transmembrane region" description="Helical" evidence="6">
    <location>
        <begin position="282"/>
        <end position="304"/>
    </location>
</feature>
<dbReference type="EMBL" id="FNJI01000025">
    <property type="protein sequence ID" value="SDP55033.1"/>
    <property type="molecule type" value="Genomic_DNA"/>
</dbReference>
<keyword evidence="9" id="KW-1185">Reference proteome</keyword>
<keyword evidence="4 8" id="KW-0808">Transferase</keyword>
<feature type="domain" description="Glycosyltransferase 2-like" evidence="7">
    <location>
        <begin position="47"/>
        <end position="181"/>
    </location>
</feature>
<keyword evidence="6" id="KW-1133">Transmembrane helix</keyword>
<feature type="transmembrane region" description="Helical" evidence="6">
    <location>
        <begin position="338"/>
        <end position="359"/>
    </location>
</feature>
<dbReference type="InterPro" id="IPR029044">
    <property type="entry name" value="Nucleotide-diphossugar_trans"/>
</dbReference>
<keyword evidence="3" id="KW-0328">Glycosyltransferase</keyword>
<feature type="transmembrane region" description="Helical" evidence="6">
    <location>
        <begin position="310"/>
        <end position="326"/>
    </location>
</feature>